<keyword evidence="3 6" id="KW-1133">Transmembrane helix</keyword>
<dbReference type="PANTHER" id="PTHR12953">
    <property type="entry name" value="MEMBRANE PROTEIN CH1 RELATED"/>
    <property type="match status" value="1"/>
</dbReference>
<dbReference type="EMBL" id="CM026429">
    <property type="protein sequence ID" value="KAG0565033.1"/>
    <property type="molecule type" value="Genomic_DNA"/>
</dbReference>
<reference evidence="8" key="1">
    <citation type="submission" date="2020-06" db="EMBL/GenBank/DDBJ databases">
        <title>WGS assembly of Ceratodon purpureus strain R40.</title>
        <authorList>
            <person name="Carey S.B."/>
            <person name="Jenkins J."/>
            <person name="Shu S."/>
            <person name="Lovell J.T."/>
            <person name="Sreedasyam A."/>
            <person name="Maumus F."/>
            <person name="Tiley G.P."/>
            <person name="Fernandez-Pozo N."/>
            <person name="Barry K."/>
            <person name="Chen C."/>
            <person name="Wang M."/>
            <person name="Lipzen A."/>
            <person name="Daum C."/>
            <person name="Saski C.A."/>
            <person name="Payton A.C."/>
            <person name="Mcbreen J.C."/>
            <person name="Conrad R.E."/>
            <person name="Kollar L.M."/>
            <person name="Olsson S."/>
            <person name="Huttunen S."/>
            <person name="Landis J.B."/>
            <person name="Wickett N.J."/>
            <person name="Johnson M.G."/>
            <person name="Rensing S.A."/>
            <person name="Grimwood J."/>
            <person name="Schmutz J."/>
            <person name="Mcdaniel S.F."/>
        </authorList>
    </citation>
    <scope>NUCLEOTIDE SEQUENCE</scope>
    <source>
        <strain evidence="8">R40</strain>
    </source>
</reference>
<dbReference type="PANTHER" id="PTHR12953:SF0">
    <property type="entry name" value="SUN DOMAIN-CONTAINING OSSIFICATION FACTOR"/>
    <property type="match status" value="1"/>
</dbReference>
<comment type="caution">
    <text evidence="8">The sequence shown here is derived from an EMBL/GenBank/DDBJ whole genome shotgun (WGS) entry which is preliminary data.</text>
</comment>
<feature type="transmembrane region" description="Helical" evidence="6">
    <location>
        <begin position="47"/>
        <end position="69"/>
    </location>
</feature>
<dbReference type="AlphaFoldDB" id="A0A8T0H1L8"/>
<evidence type="ECO:0000256" key="5">
    <source>
        <dbReference type="SAM" id="MobiDB-lite"/>
    </source>
</evidence>
<dbReference type="PROSITE" id="PS51469">
    <property type="entry name" value="SUN"/>
    <property type="match status" value="1"/>
</dbReference>
<feature type="compositionally biased region" description="Acidic residues" evidence="5">
    <location>
        <begin position="348"/>
        <end position="375"/>
    </location>
</feature>
<protein>
    <recommendedName>
        <fullName evidence="7">SUN domain-containing protein</fullName>
    </recommendedName>
</protein>
<keyword evidence="9" id="KW-1185">Reference proteome</keyword>
<evidence type="ECO:0000256" key="1">
    <source>
        <dbReference type="ARBA" id="ARBA00004308"/>
    </source>
</evidence>
<evidence type="ECO:0000313" key="8">
    <source>
        <dbReference type="EMBL" id="KAG0565033.1"/>
    </source>
</evidence>
<evidence type="ECO:0000313" key="9">
    <source>
        <dbReference type="Proteomes" id="UP000822688"/>
    </source>
</evidence>
<evidence type="ECO:0000259" key="7">
    <source>
        <dbReference type="PROSITE" id="PS51469"/>
    </source>
</evidence>
<dbReference type="GO" id="GO:0016020">
    <property type="term" value="C:membrane"/>
    <property type="evidence" value="ECO:0007669"/>
    <property type="project" value="InterPro"/>
</dbReference>
<feature type="region of interest" description="Disordered" evidence="5">
    <location>
        <begin position="334"/>
        <end position="375"/>
    </location>
</feature>
<organism evidence="8 9">
    <name type="scientific">Ceratodon purpureus</name>
    <name type="common">Fire moss</name>
    <name type="synonym">Dicranum purpureum</name>
    <dbReference type="NCBI Taxonomy" id="3225"/>
    <lineage>
        <taxon>Eukaryota</taxon>
        <taxon>Viridiplantae</taxon>
        <taxon>Streptophyta</taxon>
        <taxon>Embryophyta</taxon>
        <taxon>Bryophyta</taxon>
        <taxon>Bryophytina</taxon>
        <taxon>Bryopsida</taxon>
        <taxon>Dicranidae</taxon>
        <taxon>Pseudoditrichales</taxon>
        <taxon>Ditrichaceae</taxon>
        <taxon>Ceratodon</taxon>
    </lineage>
</organism>
<accession>A0A8T0H1L8</accession>
<dbReference type="GO" id="GO:0034975">
    <property type="term" value="P:protein folding in endoplasmic reticulum"/>
    <property type="evidence" value="ECO:0007669"/>
    <property type="project" value="TreeGrafter"/>
</dbReference>
<keyword evidence="4 6" id="KW-0472">Membrane</keyword>
<gene>
    <name evidence="8" type="ORF">KC19_8G158000</name>
</gene>
<dbReference type="Proteomes" id="UP000822688">
    <property type="component" value="Chromosome 8"/>
</dbReference>
<dbReference type="Pfam" id="PF07738">
    <property type="entry name" value="Sad1_UNC"/>
    <property type="match status" value="1"/>
</dbReference>
<feature type="domain" description="SUN" evidence="7">
    <location>
        <begin position="444"/>
        <end position="598"/>
    </location>
</feature>
<dbReference type="InterPro" id="IPR012919">
    <property type="entry name" value="SUN_dom"/>
</dbReference>
<feature type="region of interest" description="Disordered" evidence="5">
    <location>
        <begin position="1"/>
        <end position="25"/>
    </location>
</feature>
<evidence type="ECO:0000256" key="2">
    <source>
        <dbReference type="ARBA" id="ARBA00022692"/>
    </source>
</evidence>
<feature type="compositionally biased region" description="Basic residues" evidence="5">
    <location>
        <begin position="1"/>
        <end position="15"/>
    </location>
</feature>
<evidence type="ECO:0000256" key="3">
    <source>
        <dbReference type="ARBA" id="ARBA00022989"/>
    </source>
</evidence>
<dbReference type="GO" id="GO:0012505">
    <property type="term" value="C:endomembrane system"/>
    <property type="evidence" value="ECO:0007669"/>
    <property type="project" value="UniProtKB-SubCell"/>
</dbReference>
<name>A0A8T0H1L8_CERPU</name>
<proteinExistence type="predicted"/>
<dbReference type="Gene3D" id="2.60.120.260">
    <property type="entry name" value="Galactose-binding domain-like"/>
    <property type="match status" value="1"/>
</dbReference>
<dbReference type="GO" id="GO:0005737">
    <property type="term" value="C:cytoplasm"/>
    <property type="evidence" value="ECO:0007669"/>
    <property type="project" value="TreeGrafter"/>
</dbReference>
<feature type="transmembrane region" description="Helical" evidence="6">
    <location>
        <begin position="820"/>
        <end position="839"/>
    </location>
</feature>
<sequence length="847" mass="92895">MQKKGGKSKHHKRPGRNVARTERCEAAQSSSSSVVEFQSLARRGPSCGALSVAVVCVVVFVLVLFPSIVKLPDLEGLFHASALATRHWVLPFSSSNAQELHSEEVYGSYSRRQWCHLNDTEHFDTGACPDVNESSAFGAGDAQSFNPKIDLGDINQKSPHDEFGASRKQTSFFASASSVVEEAHEISSSESTSPPSADEEAPSLATALSPNSGPREPVKFCLVGETGVDCLRQSNDEHASVLQTPEKGSGDVTLSWMTELPSPDLICLTQESLPVSSDPGAETGSDLTIEKPYLLCQRDVVTDSVVCEPLCQVSTMSYLTQSAARVCRCGPSWTESPSADSFELPLPENEDKEDEEEKENKEEEEQKEPELENGEIVDMSEALALQEAVVDPVEQALIEVTVKSDGLVEVNQEVNRPPRVVQVKSLDEYKKAVIGKRPVVNGSGSVHHPQHQNQEGRFNYADVSHGAKVVSSNKDAKGASNLLVPDKDKYLRNPCSAEDKYVVVELAEETLVDTIIVGNLEFHSSNVKNFELLGSPEVYPTDEWMSLGTFEAENVRHIQNFTLPEPKWVRTLKLRLLSHYGTEFYCTLSVLQIHGVDAIEHLLEDWIVGDDVDLGKPGRRTIPNGTLGAGSVGARSGEGVPVKGAAGSVRVNDSGEDVNSSDYLFEPLEKPVKDERENIVGSEAIGKDEPVKGVFGGPSQEAWLHLSGRPSGESVLKILMQKVKLLELNQSLLDSYLGDLYEKYKEMFADIDNDLAAVSAQLRNETAIAASLVAHLQEIELRRESENEALDARLSLKFDNLQNDMELMRARIQNMENREALAITIALICLVLSPVLYFIQHGPYFRQ</sequence>
<dbReference type="InterPro" id="IPR045120">
    <property type="entry name" value="Suco/Slp1-like"/>
</dbReference>
<comment type="subcellular location">
    <subcellularLocation>
        <location evidence="1">Endomembrane system</location>
    </subcellularLocation>
</comment>
<evidence type="ECO:0000256" key="4">
    <source>
        <dbReference type="ARBA" id="ARBA00023136"/>
    </source>
</evidence>
<feature type="region of interest" description="Disordered" evidence="5">
    <location>
        <begin position="183"/>
        <end position="211"/>
    </location>
</feature>
<evidence type="ECO:0000256" key="6">
    <source>
        <dbReference type="SAM" id="Phobius"/>
    </source>
</evidence>
<keyword evidence="2 6" id="KW-0812">Transmembrane</keyword>